<name>A0ABU8B9U5_9BRAD</name>
<feature type="domain" description="Major facilitator superfamily (MFS) profile" evidence="7">
    <location>
        <begin position="21"/>
        <end position="463"/>
    </location>
</feature>
<keyword evidence="3 6" id="KW-0812">Transmembrane</keyword>
<dbReference type="Proteomes" id="UP001364224">
    <property type="component" value="Unassembled WGS sequence"/>
</dbReference>
<feature type="transmembrane region" description="Helical" evidence="6">
    <location>
        <begin position="85"/>
        <end position="105"/>
    </location>
</feature>
<evidence type="ECO:0000256" key="4">
    <source>
        <dbReference type="ARBA" id="ARBA00022989"/>
    </source>
</evidence>
<reference evidence="8 9" key="1">
    <citation type="submission" date="2024-02" db="EMBL/GenBank/DDBJ databases">
        <title>Adaptive strategies in a cosmopolitan and abundant soil bacterium.</title>
        <authorList>
            <person name="Carini P."/>
        </authorList>
    </citation>
    <scope>NUCLEOTIDE SEQUENCE [LARGE SCALE GENOMIC DNA]</scope>
    <source>
        <strain evidence="8 9">AZCC 1608</strain>
    </source>
</reference>
<comment type="subcellular location">
    <subcellularLocation>
        <location evidence="1">Membrane</location>
        <topology evidence="1">Multi-pass membrane protein</topology>
    </subcellularLocation>
</comment>
<dbReference type="Gene3D" id="1.20.1250.20">
    <property type="entry name" value="MFS general substrate transporter like domains"/>
    <property type="match status" value="1"/>
</dbReference>
<dbReference type="PROSITE" id="PS50850">
    <property type="entry name" value="MFS"/>
    <property type="match status" value="1"/>
</dbReference>
<dbReference type="EMBL" id="JAZHRV010000001">
    <property type="protein sequence ID" value="MEH2555316.1"/>
    <property type="molecule type" value="Genomic_DNA"/>
</dbReference>
<feature type="transmembrane region" description="Helical" evidence="6">
    <location>
        <begin position="172"/>
        <end position="194"/>
    </location>
</feature>
<feature type="transmembrane region" description="Helical" evidence="6">
    <location>
        <begin position="273"/>
        <end position="293"/>
    </location>
</feature>
<feature type="transmembrane region" description="Helical" evidence="6">
    <location>
        <begin position="362"/>
        <end position="383"/>
    </location>
</feature>
<feature type="transmembrane region" description="Helical" evidence="6">
    <location>
        <begin position="206"/>
        <end position="226"/>
    </location>
</feature>
<dbReference type="InterPro" id="IPR011701">
    <property type="entry name" value="MFS"/>
</dbReference>
<organism evidence="8 9">
    <name type="scientific">Bradyrhizobium algeriense</name>
    <dbReference type="NCBI Taxonomy" id="634784"/>
    <lineage>
        <taxon>Bacteria</taxon>
        <taxon>Pseudomonadati</taxon>
        <taxon>Pseudomonadota</taxon>
        <taxon>Alphaproteobacteria</taxon>
        <taxon>Hyphomicrobiales</taxon>
        <taxon>Nitrobacteraceae</taxon>
        <taxon>Bradyrhizobium</taxon>
    </lineage>
</organism>
<evidence type="ECO:0000259" key="7">
    <source>
        <dbReference type="PROSITE" id="PS50850"/>
    </source>
</evidence>
<protein>
    <submittedName>
        <fullName evidence="8">MFS family permease</fullName>
    </submittedName>
</protein>
<feature type="transmembrane region" description="Helical" evidence="6">
    <location>
        <begin position="441"/>
        <end position="461"/>
    </location>
</feature>
<dbReference type="PANTHER" id="PTHR42718">
    <property type="entry name" value="MAJOR FACILITATOR SUPERFAMILY MULTIDRUG TRANSPORTER MFSC"/>
    <property type="match status" value="1"/>
</dbReference>
<dbReference type="SUPFAM" id="SSF103473">
    <property type="entry name" value="MFS general substrate transporter"/>
    <property type="match status" value="1"/>
</dbReference>
<feature type="transmembrane region" description="Helical" evidence="6">
    <location>
        <begin position="411"/>
        <end position="429"/>
    </location>
</feature>
<feature type="transmembrane region" description="Helical" evidence="6">
    <location>
        <begin position="55"/>
        <end position="78"/>
    </location>
</feature>
<feature type="transmembrane region" description="Helical" evidence="6">
    <location>
        <begin position="305"/>
        <end position="325"/>
    </location>
</feature>
<dbReference type="RefSeq" id="WP_334480356.1">
    <property type="nucleotide sequence ID" value="NZ_JAZHRV010000001.1"/>
</dbReference>
<dbReference type="Gene3D" id="1.20.1720.10">
    <property type="entry name" value="Multidrug resistance protein D"/>
    <property type="match status" value="1"/>
</dbReference>
<evidence type="ECO:0000256" key="3">
    <source>
        <dbReference type="ARBA" id="ARBA00022692"/>
    </source>
</evidence>
<feature type="transmembrane region" description="Helical" evidence="6">
    <location>
        <begin position="21"/>
        <end position="43"/>
    </location>
</feature>
<evidence type="ECO:0000256" key="5">
    <source>
        <dbReference type="ARBA" id="ARBA00023136"/>
    </source>
</evidence>
<sequence length="467" mass="47691">MQQDPGREGWRSLLRWEWIPTLGILLGGVLLQSMNVLMLTTVLPSIVGELGGVTMLSWPTTAFLASSIVAASCAGMLAAAVGPRAAYCAGVATFGLGALLCSLAPTMGWIVVGRLVQGFGGGLEAAAAYVAVRATFPEAVWSRTIALMSTSWSMSVLLGPLVGGMFARFGNWRGAFVATAIVAGILAVSAYVILSPGTSERRTPAAGLPAGRVALIWLAIAAMSSASIVESSLAKAGLIVLAIGALAAMLRLDRVAAAPLLPSDAFSLYTPTGVGLWLALLLCITFSPLQIYVPIFLQHLRGLDPLAAGFMVASGSLGWTIASLVTAGASGSWPDRLMLAGPVVMGIGLMAIASLLPSSAATLALIPAIVALGMGIGQCWPFVAHRIMSGAKAGDEVVAASAVPTVQQTGFALGAALAGLVANASGFSAGATDESMMHVAFWVPASFAVPAIIACLASLRLRHLRKL</sequence>
<dbReference type="PANTHER" id="PTHR42718:SF9">
    <property type="entry name" value="MAJOR FACILITATOR SUPERFAMILY MULTIDRUG TRANSPORTER MFSC"/>
    <property type="match status" value="1"/>
</dbReference>
<evidence type="ECO:0000313" key="8">
    <source>
        <dbReference type="EMBL" id="MEH2555316.1"/>
    </source>
</evidence>
<keyword evidence="4 6" id="KW-1133">Transmembrane helix</keyword>
<dbReference type="InterPro" id="IPR020846">
    <property type="entry name" value="MFS_dom"/>
</dbReference>
<keyword evidence="9" id="KW-1185">Reference proteome</keyword>
<evidence type="ECO:0000313" key="9">
    <source>
        <dbReference type="Proteomes" id="UP001364224"/>
    </source>
</evidence>
<comment type="caution">
    <text evidence="8">The sequence shown here is derived from an EMBL/GenBank/DDBJ whole genome shotgun (WGS) entry which is preliminary data.</text>
</comment>
<evidence type="ECO:0000256" key="2">
    <source>
        <dbReference type="ARBA" id="ARBA00022448"/>
    </source>
</evidence>
<gene>
    <name evidence="8" type="ORF">V1286_002845</name>
</gene>
<dbReference type="Pfam" id="PF07690">
    <property type="entry name" value="MFS_1"/>
    <property type="match status" value="1"/>
</dbReference>
<evidence type="ECO:0000256" key="6">
    <source>
        <dbReference type="SAM" id="Phobius"/>
    </source>
</evidence>
<evidence type="ECO:0000256" key="1">
    <source>
        <dbReference type="ARBA" id="ARBA00004141"/>
    </source>
</evidence>
<feature type="transmembrane region" description="Helical" evidence="6">
    <location>
        <begin position="337"/>
        <end position="356"/>
    </location>
</feature>
<feature type="transmembrane region" description="Helical" evidence="6">
    <location>
        <begin position="144"/>
        <end position="166"/>
    </location>
</feature>
<feature type="transmembrane region" description="Helical" evidence="6">
    <location>
        <begin position="232"/>
        <end position="252"/>
    </location>
</feature>
<proteinExistence type="predicted"/>
<dbReference type="InterPro" id="IPR036259">
    <property type="entry name" value="MFS_trans_sf"/>
</dbReference>
<keyword evidence="5 6" id="KW-0472">Membrane</keyword>
<accession>A0ABU8B9U5</accession>
<keyword evidence="2" id="KW-0813">Transport</keyword>